<dbReference type="SUPFAM" id="SSF160935">
    <property type="entry name" value="VPA0735-like"/>
    <property type="match status" value="1"/>
</dbReference>
<keyword evidence="1" id="KW-0614">Plasmid</keyword>
<sequence length="90" mass="10005">MQLFNFSRIRYLHKALRRSRAKIISAYNAAGYVEKNDTNLYTPNNLTANKEGDGPVHVKFGDCSGKTANCIPITASWNCAARLVGRSRNS</sequence>
<geneLocation type="plasmid" evidence="1 2">
    <name>IRBL74_p</name>
</geneLocation>
<name>U4QHB2_9HYPH</name>
<evidence type="ECO:0000313" key="2">
    <source>
        <dbReference type="Proteomes" id="UP000016944"/>
    </source>
</evidence>
<organism evidence="1 2">
    <name type="scientific">Agrobacterium pusense</name>
    <dbReference type="NCBI Taxonomy" id="648995"/>
    <lineage>
        <taxon>Bacteria</taxon>
        <taxon>Pseudomonadati</taxon>
        <taxon>Pseudomonadota</taxon>
        <taxon>Alphaproteobacteria</taxon>
        <taxon>Hyphomicrobiales</taxon>
        <taxon>Rhizobiaceae</taxon>
        <taxon>Rhizobium/Agrobacterium group</taxon>
        <taxon>Agrobacterium</taxon>
    </lineage>
</organism>
<dbReference type="KEGG" id="rir:BN877_p0020"/>
<accession>U4QHB2</accession>
<dbReference type="Proteomes" id="UP000016944">
    <property type="component" value="Plasmid IRBL74_p"/>
</dbReference>
<reference evidence="1 2" key="1">
    <citation type="journal article" date="2013" name="Genome Announc.">
        <title>Complete Genome Sequence of the Sesbania Symbiont and Rice Growth-Promoting Endophyte Rhizobium sp. Strain IRBG74.</title>
        <authorList>
            <person name="Crook M.B."/>
            <person name="Mitra S."/>
            <person name="Ane J.M."/>
            <person name="Sadowsky M.J."/>
            <person name="Gyaneshwar P."/>
        </authorList>
    </citation>
    <scope>NUCLEOTIDE SEQUENCE [LARGE SCALE GENOMIC DNA]</scope>
    <source>
        <strain evidence="1 2">IRBG74</strain>
        <plasmid evidence="2">IRBL74_p</plasmid>
    </source>
</reference>
<protein>
    <submittedName>
        <fullName evidence="1">Uncharacterized protein</fullName>
    </submittedName>
</protein>
<gene>
    <name evidence="1" type="ORF">BN877_p0020</name>
</gene>
<dbReference type="EMBL" id="HG518324">
    <property type="protein sequence ID" value="CDI11749.1"/>
    <property type="molecule type" value="Genomic_DNA"/>
</dbReference>
<proteinExistence type="predicted"/>
<evidence type="ECO:0000313" key="1">
    <source>
        <dbReference type="EMBL" id="CDI11749.1"/>
    </source>
</evidence>
<dbReference type="AlphaFoldDB" id="U4QHB2"/>
<dbReference type="HOGENOM" id="CLU_2438721_0_0_5"/>